<accession>A0AA36CPJ6</accession>
<dbReference type="InterPro" id="IPR019410">
    <property type="entry name" value="Methyltransf_16"/>
</dbReference>
<evidence type="ECO:0000313" key="2">
    <source>
        <dbReference type="EMBL" id="CAJ0572104.1"/>
    </source>
</evidence>
<evidence type="ECO:0000313" key="3">
    <source>
        <dbReference type="Proteomes" id="UP001177023"/>
    </source>
</evidence>
<reference evidence="2" key="1">
    <citation type="submission" date="2023-06" db="EMBL/GenBank/DDBJ databases">
        <authorList>
            <person name="Delattre M."/>
        </authorList>
    </citation>
    <scope>NUCLEOTIDE SEQUENCE</scope>
    <source>
        <strain evidence="2">AF72</strain>
    </source>
</reference>
<sequence length="412" mass="45513">MDDSFDQLSPRGIPKFAPSTSSDNLSTPKCKRPRMAFGSHVRVLKTQGVTPEPEYNKMTDDQVKGELAKHGLRPMGRKNAVKLLQQIYESTHPTVDPDEAEKAGPSNNAEEESSDGAQDDHSADENLEESFIFDGDLPKDLDGMQRALVTWLPEASFLSRTLLADQTGRLRRLQDEPKSAANNSGSALGVLQPPEHAFQTRQIVMSGIYYREIDVAGDAPLKIAQELDTDVGGVIWDSALVAIAYIVKNRSRFAGKRVLELGAGTGACGLALSSIGANVVCTDLRERLPLIEQNWKINEHLLKGGSFECRELDWNSPDTSLSDFDYVFMIDCVYYLSSVPPLLALISTISPATTIICIFEKRDIGEPVQAQAEFMEKICEIFNVSAIPRTELDAEYVCDDILCNYLSKNKDF</sequence>
<dbReference type="Pfam" id="PF10294">
    <property type="entry name" value="Methyltransf_16"/>
    <property type="match status" value="1"/>
</dbReference>
<dbReference type="SUPFAM" id="SSF53335">
    <property type="entry name" value="S-adenosyl-L-methionine-dependent methyltransferases"/>
    <property type="match status" value="1"/>
</dbReference>
<dbReference type="AlphaFoldDB" id="A0AA36CPJ6"/>
<evidence type="ECO:0000256" key="1">
    <source>
        <dbReference type="SAM" id="MobiDB-lite"/>
    </source>
</evidence>
<feature type="compositionally biased region" description="Polar residues" evidence="1">
    <location>
        <begin position="18"/>
        <end position="27"/>
    </location>
</feature>
<feature type="non-terminal residue" evidence="2">
    <location>
        <position position="412"/>
    </location>
</feature>
<feature type="region of interest" description="Disordered" evidence="1">
    <location>
        <begin position="91"/>
        <end position="123"/>
    </location>
</feature>
<keyword evidence="3" id="KW-1185">Reference proteome</keyword>
<name>A0AA36CPJ6_9BILA</name>
<dbReference type="CDD" id="cd22999">
    <property type="entry name" value="SAP_SLX4"/>
    <property type="match status" value="1"/>
</dbReference>
<organism evidence="2 3">
    <name type="scientific">Mesorhabditis spiculigera</name>
    <dbReference type="NCBI Taxonomy" id="96644"/>
    <lineage>
        <taxon>Eukaryota</taxon>
        <taxon>Metazoa</taxon>
        <taxon>Ecdysozoa</taxon>
        <taxon>Nematoda</taxon>
        <taxon>Chromadorea</taxon>
        <taxon>Rhabditida</taxon>
        <taxon>Rhabditina</taxon>
        <taxon>Rhabditomorpha</taxon>
        <taxon>Rhabditoidea</taxon>
        <taxon>Rhabditidae</taxon>
        <taxon>Mesorhabditinae</taxon>
        <taxon>Mesorhabditis</taxon>
    </lineage>
</organism>
<feature type="compositionally biased region" description="Basic and acidic residues" evidence="1">
    <location>
        <begin position="54"/>
        <end position="69"/>
    </location>
</feature>
<proteinExistence type="predicted"/>
<dbReference type="PANTHER" id="PTHR14614:SF132">
    <property type="entry name" value="PROTEIN-LYSINE METHYLTRANSFERASE C42C1.13"/>
    <property type="match status" value="1"/>
</dbReference>
<dbReference type="InterPro" id="IPR029063">
    <property type="entry name" value="SAM-dependent_MTases_sf"/>
</dbReference>
<dbReference type="CDD" id="cd02440">
    <property type="entry name" value="AdoMet_MTases"/>
    <property type="match status" value="1"/>
</dbReference>
<dbReference type="EMBL" id="CATQJA010002591">
    <property type="protein sequence ID" value="CAJ0572104.1"/>
    <property type="molecule type" value="Genomic_DNA"/>
</dbReference>
<comment type="caution">
    <text evidence="2">The sequence shown here is derived from an EMBL/GenBank/DDBJ whole genome shotgun (WGS) entry which is preliminary data.</text>
</comment>
<dbReference type="Gene3D" id="3.40.50.150">
    <property type="entry name" value="Vaccinia Virus protein VP39"/>
    <property type="match status" value="1"/>
</dbReference>
<dbReference type="Proteomes" id="UP001177023">
    <property type="component" value="Unassembled WGS sequence"/>
</dbReference>
<protein>
    <submittedName>
        <fullName evidence="2">Uncharacterized protein</fullName>
    </submittedName>
</protein>
<dbReference type="PANTHER" id="PTHR14614">
    <property type="entry name" value="HEPATOCELLULAR CARCINOMA-ASSOCIATED ANTIGEN"/>
    <property type="match status" value="1"/>
</dbReference>
<gene>
    <name evidence="2" type="ORF">MSPICULIGERA_LOCUS10498</name>
</gene>
<feature type="region of interest" description="Disordered" evidence="1">
    <location>
        <begin position="1"/>
        <end position="74"/>
    </location>
</feature>